<dbReference type="AlphaFoldDB" id="A0AAU8IFI1"/>
<organism evidence="2">
    <name type="scientific">Sporolactobacillus sp. Y61</name>
    <dbReference type="NCBI Taxonomy" id="3160863"/>
    <lineage>
        <taxon>Bacteria</taxon>
        <taxon>Bacillati</taxon>
        <taxon>Bacillota</taxon>
        <taxon>Bacilli</taxon>
        <taxon>Bacillales</taxon>
        <taxon>Sporolactobacillaceae</taxon>
        <taxon>Sporolactobacillus</taxon>
    </lineage>
</organism>
<name>A0AAU8IFI1_9BACL</name>
<gene>
    <name evidence="2" type="ORF">ABNN70_14390</name>
</gene>
<accession>A0AAU8IFI1</accession>
<feature type="transmembrane region" description="Helical" evidence="1">
    <location>
        <begin position="36"/>
        <end position="65"/>
    </location>
</feature>
<feature type="transmembrane region" description="Helical" evidence="1">
    <location>
        <begin position="107"/>
        <end position="132"/>
    </location>
</feature>
<evidence type="ECO:0000313" key="2">
    <source>
        <dbReference type="EMBL" id="XCJ16803.1"/>
    </source>
</evidence>
<sequence>MELKKLIIVGLFLAIGAVLHAVVPGFFFGMKPDLMLVLLFLALYFFADYKSFLAIGLAAGILGALTTSMPAGQIPSVIDKFTTTVAVFFAYQLIASKMAGKTKYFTCVAISFLGTALSGAIFLGAMILLMNAPLSFPTLYLALVLPTAAFNMVCVALLYPIIIRIARRSQLIQSKPKSLTH</sequence>
<dbReference type="RefSeq" id="WP_353948182.1">
    <property type="nucleotide sequence ID" value="NZ_CP159510.1"/>
</dbReference>
<dbReference type="Pfam" id="PF17099">
    <property type="entry name" value="TrpP"/>
    <property type="match status" value="1"/>
</dbReference>
<keyword evidence="1" id="KW-1133">Transmembrane helix</keyword>
<reference evidence="2" key="1">
    <citation type="submission" date="2024-06" db="EMBL/GenBank/DDBJ databases">
        <authorList>
            <person name="Fan A."/>
            <person name="Zhang F.Y."/>
            <person name="Zhang L."/>
        </authorList>
    </citation>
    <scope>NUCLEOTIDE SEQUENCE</scope>
    <source>
        <strain evidence="2">Y61</strain>
    </source>
</reference>
<dbReference type="EMBL" id="CP159510">
    <property type="protein sequence ID" value="XCJ16803.1"/>
    <property type="molecule type" value="Genomic_DNA"/>
</dbReference>
<keyword evidence="1" id="KW-0812">Transmembrane</keyword>
<feature type="transmembrane region" description="Helical" evidence="1">
    <location>
        <begin position="77"/>
        <end position="95"/>
    </location>
</feature>
<dbReference type="InterPro" id="IPR031360">
    <property type="entry name" value="TrpP"/>
</dbReference>
<evidence type="ECO:0000256" key="1">
    <source>
        <dbReference type="SAM" id="Phobius"/>
    </source>
</evidence>
<feature type="transmembrane region" description="Helical" evidence="1">
    <location>
        <begin position="6"/>
        <end position="29"/>
    </location>
</feature>
<keyword evidence="1" id="KW-0472">Membrane</keyword>
<protein>
    <submittedName>
        <fullName evidence="2">Tryptophan transporter</fullName>
    </submittedName>
</protein>
<feature type="transmembrane region" description="Helical" evidence="1">
    <location>
        <begin position="138"/>
        <end position="162"/>
    </location>
</feature>
<proteinExistence type="predicted"/>